<evidence type="ECO:0000313" key="9">
    <source>
        <dbReference type="Proteomes" id="UP001168883"/>
    </source>
</evidence>
<keyword evidence="5" id="KW-0378">Hydrolase</keyword>
<dbReference type="Proteomes" id="UP001168883">
    <property type="component" value="Unassembled WGS sequence"/>
</dbReference>
<dbReference type="PANTHER" id="PTHR10030">
    <property type="entry name" value="ALPHA-L-FUCOSIDASE"/>
    <property type="match status" value="1"/>
</dbReference>
<proteinExistence type="inferred from homology"/>
<dbReference type="PANTHER" id="PTHR10030:SF37">
    <property type="entry name" value="ALPHA-L-FUCOSIDASE-RELATED"/>
    <property type="match status" value="1"/>
</dbReference>
<evidence type="ECO:0000256" key="4">
    <source>
        <dbReference type="ARBA" id="ARBA00022729"/>
    </source>
</evidence>
<evidence type="ECO:0000259" key="7">
    <source>
        <dbReference type="Pfam" id="PF01120"/>
    </source>
</evidence>
<comment type="function">
    <text evidence="1">Alpha-L-fucosidase is responsible for hydrolyzing the alpha-1,6-linked fucose joined to the reducing-end N-acetylglucosamine of the carbohydrate moieties of glycoproteins.</text>
</comment>
<comment type="similarity">
    <text evidence="2">Belongs to the glycosyl hydrolase 29 family.</text>
</comment>
<name>A0ABT8VDI4_9BACL</name>
<dbReference type="Gene3D" id="2.60.120.260">
    <property type="entry name" value="Galactose-binding domain-like"/>
    <property type="match status" value="1"/>
</dbReference>
<keyword evidence="4" id="KW-0732">Signal</keyword>
<protein>
    <recommendedName>
        <fullName evidence="3">alpha-L-fucosidase</fullName>
        <ecNumber evidence="3">3.2.1.51</ecNumber>
    </recommendedName>
</protein>
<dbReference type="RefSeq" id="WP_302879267.1">
    <property type="nucleotide sequence ID" value="NZ_JAUMKJ010000022.1"/>
</dbReference>
<feature type="domain" description="Glycoside hydrolase family 29 N-terminal" evidence="7">
    <location>
        <begin position="17"/>
        <end position="307"/>
    </location>
</feature>
<evidence type="ECO:0000256" key="3">
    <source>
        <dbReference type="ARBA" id="ARBA00012662"/>
    </source>
</evidence>
<organism evidence="8 9">
    <name type="scientific">Paenibacillus ehimensis</name>
    <dbReference type="NCBI Taxonomy" id="79264"/>
    <lineage>
        <taxon>Bacteria</taxon>
        <taxon>Bacillati</taxon>
        <taxon>Bacillota</taxon>
        <taxon>Bacilli</taxon>
        <taxon>Bacillales</taxon>
        <taxon>Paenibacillaceae</taxon>
        <taxon>Paenibacillus</taxon>
    </lineage>
</organism>
<sequence length="418" mass="47726">MKHEPRLAVPTEQQRRWQDMELGMFCHFGINTFCDQEWGDGSDSPERFHPTALDAVQWVRTAKQAGFRYFILTAKHHDGFCLWPTRTTDYSVKSSPWLDGSGDVVRACAEACRSEGLGFGIYVSPWDRNAACYRDRAAYDDFYAEQLTELLTQYGPLVEVWFDGAGSEGREYDWPRIIALVKRHQPDAMIFNMGAPTIRWVGNEDGVAPYPCWNTAETARVSMFTEAAVNWLPETPAWLPAECDVPIRRNHWFWHPDDEARLLSLEELMDVYYRSVGHGATLLLNVAPDRRGLLPEADVERVLAFGEEIRRRFGRPLAELKGAEGTAELALEEPMELDHAVLMEDIRYGERIREYSLEALVDGRWIELVPGSAVGHKKIDRFAPVRTDRIRLNALDSIAAPKIRSLSVYFVSGEERNN</sequence>
<dbReference type="SUPFAM" id="SSF51445">
    <property type="entry name" value="(Trans)glycosidases"/>
    <property type="match status" value="1"/>
</dbReference>
<comment type="caution">
    <text evidence="8">The sequence shown here is derived from an EMBL/GenBank/DDBJ whole genome shotgun (WGS) entry which is preliminary data.</text>
</comment>
<dbReference type="EMBL" id="JAUMKJ010000022">
    <property type="protein sequence ID" value="MDO3679053.1"/>
    <property type="molecule type" value="Genomic_DNA"/>
</dbReference>
<dbReference type="EC" id="3.2.1.51" evidence="3"/>
<dbReference type="InterPro" id="IPR016286">
    <property type="entry name" value="FUC_metazoa-typ"/>
</dbReference>
<dbReference type="SMART" id="SM00812">
    <property type="entry name" value="Alpha_L_fucos"/>
    <property type="match status" value="1"/>
</dbReference>
<accession>A0ABT8VDI4</accession>
<dbReference type="Pfam" id="PF01120">
    <property type="entry name" value="Alpha_L_fucos"/>
    <property type="match status" value="1"/>
</dbReference>
<evidence type="ECO:0000256" key="1">
    <source>
        <dbReference type="ARBA" id="ARBA00004071"/>
    </source>
</evidence>
<dbReference type="InterPro" id="IPR000933">
    <property type="entry name" value="Glyco_hydro_29"/>
</dbReference>
<gene>
    <name evidence="8" type="ORF">Q3C12_18760</name>
</gene>
<keyword evidence="9" id="KW-1185">Reference proteome</keyword>
<dbReference type="InterPro" id="IPR057739">
    <property type="entry name" value="Glyco_hydro_29_N"/>
</dbReference>
<keyword evidence="6" id="KW-0326">Glycosidase</keyword>
<evidence type="ECO:0000313" key="8">
    <source>
        <dbReference type="EMBL" id="MDO3679053.1"/>
    </source>
</evidence>
<dbReference type="PRINTS" id="PR00741">
    <property type="entry name" value="GLHYDRLASE29"/>
</dbReference>
<evidence type="ECO:0000256" key="2">
    <source>
        <dbReference type="ARBA" id="ARBA00007951"/>
    </source>
</evidence>
<evidence type="ECO:0000256" key="5">
    <source>
        <dbReference type="ARBA" id="ARBA00022801"/>
    </source>
</evidence>
<dbReference type="Gene3D" id="3.20.20.80">
    <property type="entry name" value="Glycosidases"/>
    <property type="match status" value="1"/>
</dbReference>
<dbReference type="InterPro" id="IPR017853">
    <property type="entry name" value="GH"/>
</dbReference>
<reference evidence="8" key="1">
    <citation type="submission" date="2023-07" db="EMBL/GenBank/DDBJ databases">
        <authorList>
            <person name="Aktuganov G."/>
            <person name="Boyko T."/>
            <person name="Delegan Y."/>
            <person name="Galimzianova N."/>
            <person name="Gilvanova E."/>
            <person name="Korobov V."/>
            <person name="Kuzmina L."/>
            <person name="Melentiev A."/>
            <person name="Milman P."/>
            <person name="Ryabova A."/>
            <person name="Stupak E."/>
            <person name="Yasakov T."/>
            <person name="Zharikova N."/>
            <person name="Zhurenko E."/>
        </authorList>
    </citation>
    <scope>NUCLEOTIDE SEQUENCE</scope>
    <source>
        <strain evidence="8">IB-739</strain>
    </source>
</reference>
<evidence type="ECO:0000256" key="6">
    <source>
        <dbReference type="ARBA" id="ARBA00023295"/>
    </source>
</evidence>